<dbReference type="EMBL" id="LR796544">
    <property type="protein sequence ID" value="CAB4150382.1"/>
    <property type="molecule type" value="Genomic_DNA"/>
</dbReference>
<gene>
    <name evidence="1" type="ORF">UFOVP567_24</name>
</gene>
<sequence>MRSLLAFGNGGGGGSGFPGSPVAGVYLATDATIDAVAASVVSTIYSVVVNAEQNVIWYASGSEMVLLFAAPANFALLPLPTTSGGVVYSVPFLSTGSDSATGLVAYFDGLIWISTGQP</sequence>
<name>A0A6J5MVL5_9CAUD</name>
<evidence type="ECO:0000313" key="1">
    <source>
        <dbReference type="EMBL" id="CAB4150382.1"/>
    </source>
</evidence>
<proteinExistence type="predicted"/>
<reference evidence="1" key="1">
    <citation type="submission" date="2020-04" db="EMBL/GenBank/DDBJ databases">
        <authorList>
            <person name="Chiriac C."/>
            <person name="Salcher M."/>
            <person name="Ghai R."/>
            <person name="Kavagutti S V."/>
        </authorList>
    </citation>
    <scope>NUCLEOTIDE SEQUENCE</scope>
</reference>
<accession>A0A6J5MVL5</accession>
<protein>
    <submittedName>
        <fullName evidence="1">Uncharacterized protein</fullName>
    </submittedName>
</protein>
<organism evidence="1">
    <name type="scientific">uncultured Caudovirales phage</name>
    <dbReference type="NCBI Taxonomy" id="2100421"/>
    <lineage>
        <taxon>Viruses</taxon>
        <taxon>Duplodnaviria</taxon>
        <taxon>Heunggongvirae</taxon>
        <taxon>Uroviricota</taxon>
        <taxon>Caudoviricetes</taxon>
        <taxon>Peduoviridae</taxon>
        <taxon>Maltschvirus</taxon>
        <taxon>Maltschvirus maltsch</taxon>
    </lineage>
</organism>